<dbReference type="Pfam" id="PF00476">
    <property type="entry name" value="DNA_pol_A"/>
    <property type="match status" value="1"/>
</dbReference>
<evidence type="ECO:0000256" key="1">
    <source>
        <dbReference type="ARBA" id="ARBA00007705"/>
    </source>
</evidence>
<name>A0A9X7VZ79_9BACL</name>
<dbReference type="PROSITE" id="PS00447">
    <property type="entry name" value="DNA_POLYMERASE_A"/>
    <property type="match status" value="1"/>
</dbReference>
<keyword evidence="10" id="KW-0269">Exonuclease</keyword>
<dbReference type="SUPFAM" id="SSF56672">
    <property type="entry name" value="DNA/RNA polymerases"/>
    <property type="match status" value="1"/>
</dbReference>
<dbReference type="AlphaFoldDB" id="A0A9X7VZ79"/>
<dbReference type="GO" id="GO:0006261">
    <property type="term" value="P:DNA-templated DNA replication"/>
    <property type="evidence" value="ECO:0007669"/>
    <property type="project" value="InterPro"/>
</dbReference>
<dbReference type="PANTHER" id="PTHR10133:SF62">
    <property type="entry name" value="DNA POLYMERASE THETA"/>
    <property type="match status" value="1"/>
</dbReference>
<evidence type="ECO:0000313" key="10">
    <source>
        <dbReference type="EMBL" id="QSO47429.1"/>
    </source>
</evidence>
<dbReference type="EMBL" id="CP071182">
    <property type="protein sequence ID" value="QSO47429.1"/>
    <property type="molecule type" value="Genomic_DNA"/>
</dbReference>
<dbReference type="GO" id="GO:0008408">
    <property type="term" value="F:3'-5' exonuclease activity"/>
    <property type="evidence" value="ECO:0007669"/>
    <property type="project" value="InterPro"/>
</dbReference>
<dbReference type="InterPro" id="IPR002562">
    <property type="entry name" value="3'-5'_exonuclease_dom"/>
</dbReference>
<keyword evidence="4" id="KW-0808">Transferase</keyword>
<dbReference type="GO" id="GO:0003677">
    <property type="term" value="F:DNA binding"/>
    <property type="evidence" value="ECO:0007669"/>
    <property type="project" value="InterPro"/>
</dbReference>
<dbReference type="SMART" id="SM00474">
    <property type="entry name" value="35EXOc"/>
    <property type="match status" value="1"/>
</dbReference>
<proteinExistence type="inferred from homology"/>
<protein>
    <recommendedName>
        <fullName evidence="3">DNA polymerase I</fullName>
        <ecNumber evidence="2">2.7.7.7</ecNumber>
    </recommendedName>
</protein>
<dbReference type="PANTHER" id="PTHR10133">
    <property type="entry name" value="DNA POLYMERASE I"/>
    <property type="match status" value="1"/>
</dbReference>
<keyword evidence="6" id="KW-0239">DNA-directed DNA polymerase</keyword>
<sequence length="583" mass="65294">MSMEPLFEVVTEYGTLQKHVHQLESAKVLGIDTETTGLDPIQDKLRLVQIATRGYLTILFDMVRVDEPTLSFLRELLCGHAVKVFQNAKFDMKFLRQAGLPVAGRVFDTYIAGHLLRQTTGLAKFGLDTLVQHYLSVDLPKQEQTSDWTGDLSQAQYLYAARDAAILLPLRDAMIRGLLSEDMMDVARLEFGCLSAVVEMELTGIQLDLGRWQQLGKQLEQQREQASIALRRLLRKPAIQLSLFGEDTEALNLDSHHQVLKALKNEGIPITNTSKSQLVPLAGQYPVLQQLLDYRRAAKVLQAFIYSIPQTIHPVSGRLHPQYHQIGASTGRFSCGHPNLQQIPRSKEFRSCFVAKPHHKLVIADYSQIELRVIAEMSHDKTMMEAYATGQDLHRLTASLVANKPLNDVTKHERQAAKAINFGLVYAMGARGLKAYAETTYGVRMTLDEAETFRKRFFEAYSGVANWHKSVRMSSLSVTRTLGGRKHRWKQGTGVSGLYNWSVQGTAADIVKRALADLVNNLSGTTAKIIGMVHDEIIVETHRSEAEQTAKILKETMENAGAQFLHRVPVIAETTVANNWAEK</sequence>
<dbReference type="Proteomes" id="UP000663505">
    <property type="component" value="Chromosome"/>
</dbReference>
<evidence type="ECO:0000256" key="4">
    <source>
        <dbReference type="ARBA" id="ARBA00022679"/>
    </source>
</evidence>
<dbReference type="NCBIfam" id="NF011539">
    <property type="entry name" value="PRK14975.1-3"/>
    <property type="match status" value="1"/>
</dbReference>
<keyword evidence="5" id="KW-0548">Nucleotidyltransferase</keyword>
<evidence type="ECO:0000259" key="8">
    <source>
        <dbReference type="SMART" id="SM00474"/>
    </source>
</evidence>
<accession>A0A9X7VZ79</accession>
<reference evidence="10 11" key="1">
    <citation type="submission" date="2021-02" db="EMBL/GenBank/DDBJ databases">
        <title>Alicyclobacillus curvatus sp. nov. and Alicyclobacillus mengziensis sp. nov., two acidophilic bacteria isolated from acid mine drainage.</title>
        <authorList>
            <person name="Huang Y."/>
        </authorList>
    </citation>
    <scope>NUCLEOTIDE SEQUENCE [LARGE SCALE GENOMIC DNA]</scope>
    <source>
        <strain evidence="10 11">S30H14</strain>
    </source>
</reference>
<keyword evidence="11" id="KW-1185">Reference proteome</keyword>
<evidence type="ECO:0000256" key="7">
    <source>
        <dbReference type="ARBA" id="ARBA00049244"/>
    </source>
</evidence>
<dbReference type="SUPFAM" id="SSF53098">
    <property type="entry name" value="Ribonuclease H-like"/>
    <property type="match status" value="1"/>
</dbReference>
<dbReference type="RefSeq" id="WP_206656780.1">
    <property type="nucleotide sequence ID" value="NZ_CP071182.1"/>
</dbReference>
<evidence type="ECO:0000313" key="11">
    <source>
        <dbReference type="Proteomes" id="UP000663505"/>
    </source>
</evidence>
<dbReference type="InterPro" id="IPR043502">
    <property type="entry name" value="DNA/RNA_pol_sf"/>
</dbReference>
<comment type="catalytic activity">
    <reaction evidence="7">
        <text>DNA(n) + a 2'-deoxyribonucleoside 5'-triphosphate = DNA(n+1) + diphosphate</text>
        <dbReference type="Rhea" id="RHEA:22508"/>
        <dbReference type="Rhea" id="RHEA-COMP:17339"/>
        <dbReference type="Rhea" id="RHEA-COMP:17340"/>
        <dbReference type="ChEBI" id="CHEBI:33019"/>
        <dbReference type="ChEBI" id="CHEBI:61560"/>
        <dbReference type="ChEBI" id="CHEBI:173112"/>
        <dbReference type="EC" id="2.7.7.7"/>
    </reaction>
</comment>
<dbReference type="InterPro" id="IPR002298">
    <property type="entry name" value="DNA_polymerase_A"/>
</dbReference>
<dbReference type="Pfam" id="PF01612">
    <property type="entry name" value="DNA_pol_A_exo1"/>
    <property type="match status" value="1"/>
</dbReference>
<evidence type="ECO:0000259" key="9">
    <source>
        <dbReference type="SMART" id="SM00482"/>
    </source>
</evidence>
<dbReference type="EC" id="2.7.7.7" evidence="2"/>
<dbReference type="SMART" id="SM00482">
    <property type="entry name" value="POLAc"/>
    <property type="match status" value="1"/>
</dbReference>
<evidence type="ECO:0000256" key="2">
    <source>
        <dbReference type="ARBA" id="ARBA00012417"/>
    </source>
</evidence>
<dbReference type="Gene3D" id="1.20.1060.10">
    <property type="entry name" value="Taq DNA Polymerase, Chain T, domain 4"/>
    <property type="match status" value="1"/>
</dbReference>
<dbReference type="CDD" id="cd08639">
    <property type="entry name" value="DNA_pol_A_Aquificae_like"/>
    <property type="match status" value="1"/>
</dbReference>
<comment type="similarity">
    <text evidence="1">Belongs to the DNA polymerase type-A family.</text>
</comment>
<dbReference type="InterPro" id="IPR001098">
    <property type="entry name" value="DNA-dir_DNA_pol_A_palm_dom"/>
</dbReference>
<dbReference type="InterPro" id="IPR036397">
    <property type="entry name" value="RNaseH_sf"/>
</dbReference>
<dbReference type="GO" id="GO:0006302">
    <property type="term" value="P:double-strand break repair"/>
    <property type="evidence" value="ECO:0007669"/>
    <property type="project" value="TreeGrafter"/>
</dbReference>
<dbReference type="KEGG" id="afx:JZ786_24100"/>
<keyword evidence="10" id="KW-0378">Hydrolase</keyword>
<dbReference type="InterPro" id="IPR019760">
    <property type="entry name" value="DNA-dir_DNA_pol_A_CS"/>
</dbReference>
<feature type="domain" description="DNA-directed DNA polymerase family A palm" evidence="9">
    <location>
        <begin position="346"/>
        <end position="545"/>
    </location>
</feature>
<organism evidence="10 11">
    <name type="scientific">Alicyclobacillus mengziensis</name>
    <dbReference type="NCBI Taxonomy" id="2931921"/>
    <lineage>
        <taxon>Bacteria</taxon>
        <taxon>Bacillati</taxon>
        <taxon>Bacillota</taxon>
        <taxon>Bacilli</taxon>
        <taxon>Bacillales</taxon>
        <taxon>Alicyclobacillaceae</taxon>
        <taxon>Alicyclobacillus</taxon>
    </lineage>
</organism>
<dbReference type="Gene3D" id="3.30.70.370">
    <property type="match status" value="1"/>
</dbReference>
<dbReference type="Gene3D" id="3.30.420.10">
    <property type="entry name" value="Ribonuclease H-like superfamily/Ribonuclease H"/>
    <property type="match status" value="1"/>
</dbReference>
<evidence type="ECO:0000256" key="5">
    <source>
        <dbReference type="ARBA" id="ARBA00022695"/>
    </source>
</evidence>
<feature type="domain" description="3'-5' exonuclease" evidence="8">
    <location>
        <begin position="7"/>
        <end position="179"/>
    </location>
</feature>
<dbReference type="Gene3D" id="1.10.150.20">
    <property type="entry name" value="5' to 3' exonuclease, C-terminal subdomain"/>
    <property type="match status" value="1"/>
</dbReference>
<gene>
    <name evidence="10" type="ORF">JZ786_24100</name>
</gene>
<evidence type="ECO:0000256" key="6">
    <source>
        <dbReference type="ARBA" id="ARBA00022932"/>
    </source>
</evidence>
<dbReference type="GO" id="GO:0003887">
    <property type="term" value="F:DNA-directed DNA polymerase activity"/>
    <property type="evidence" value="ECO:0007669"/>
    <property type="project" value="UniProtKB-KW"/>
</dbReference>
<dbReference type="InterPro" id="IPR012337">
    <property type="entry name" value="RNaseH-like_sf"/>
</dbReference>
<dbReference type="PRINTS" id="PR00868">
    <property type="entry name" value="DNAPOLI"/>
</dbReference>
<keyword evidence="10" id="KW-0540">Nuclease</keyword>
<evidence type="ECO:0000256" key="3">
    <source>
        <dbReference type="ARBA" id="ARBA00020311"/>
    </source>
</evidence>